<dbReference type="EnsemblProtists" id="EOD20819">
    <property type="protein sequence ID" value="EOD20819"/>
    <property type="gene ID" value="EMIHUDRAFT_368999"/>
</dbReference>
<dbReference type="AlphaFoldDB" id="A0A0D3JBD4"/>
<sequence length="94" mass="10673">PPHQPPSPPHQPPRQSGWTRRVTPPPARLAPRLGRPLRWLRWTQGLLRRERPWTHATPVTSASPPLAQPSEPASSSSSTRRRRRRRVDSAVFAS</sequence>
<reference evidence="3" key="1">
    <citation type="journal article" date="2013" name="Nature">
        <title>Pan genome of the phytoplankton Emiliania underpins its global distribution.</title>
        <authorList>
            <person name="Read B.A."/>
            <person name="Kegel J."/>
            <person name="Klute M.J."/>
            <person name="Kuo A."/>
            <person name="Lefebvre S.C."/>
            <person name="Maumus F."/>
            <person name="Mayer C."/>
            <person name="Miller J."/>
            <person name="Monier A."/>
            <person name="Salamov A."/>
            <person name="Young J."/>
            <person name="Aguilar M."/>
            <person name="Claverie J.M."/>
            <person name="Frickenhaus S."/>
            <person name="Gonzalez K."/>
            <person name="Herman E.K."/>
            <person name="Lin Y.C."/>
            <person name="Napier J."/>
            <person name="Ogata H."/>
            <person name="Sarno A.F."/>
            <person name="Shmutz J."/>
            <person name="Schroeder D."/>
            <person name="de Vargas C."/>
            <person name="Verret F."/>
            <person name="von Dassow P."/>
            <person name="Valentin K."/>
            <person name="Van de Peer Y."/>
            <person name="Wheeler G."/>
            <person name="Dacks J.B."/>
            <person name="Delwiche C.F."/>
            <person name="Dyhrman S.T."/>
            <person name="Glockner G."/>
            <person name="John U."/>
            <person name="Richards T."/>
            <person name="Worden A.Z."/>
            <person name="Zhang X."/>
            <person name="Grigoriev I.V."/>
            <person name="Allen A.E."/>
            <person name="Bidle K."/>
            <person name="Borodovsky M."/>
            <person name="Bowler C."/>
            <person name="Brownlee C."/>
            <person name="Cock J.M."/>
            <person name="Elias M."/>
            <person name="Gladyshev V.N."/>
            <person name="Groth M."/>
            <person name="Guda C."/>
            <person name="Hadaegh A."/>
            <person name="Iglesias-Rodriguez M.D."/>
            <person name="Jenkins J."/>
            <person name="Jones B.M."/>
            <person name="Lawson T."/>
            <person name="Leese F."/>
            <person name="Lindquist E."/>
            <person name="Lobanov A."/>
            <person name="Lomsadze A."/>
            <person name="Malik S.B."/>
            <person name="Marsh M.E."/>
            <person name="Mackinder L."/>
            <person name="Mock T."/>
            <person name="Mueller-Roeber B."/>
            <person name="Pagarete A."/>
            <person name="Parker M."/>
            <person name="Probert I."/>
            <person name="Quesneville H."/>
            <person name="Raines C."/>
            <person name="Rensing S.A."/>
            <person name="Riano-Pachon D.M."/>
            <person name="Richier S."/>
            <person name="Rokitta S."/>
            <person name="Shiraiwa Y."/>
            <person name="Soanes D.M."/>
            <person name="van der Giezen M."/>
            <person name="Wahlund T.M."/>
            <person name="Williams B."/>
            <person name="Wilson W."/>
            <person name="Wolfe G."/>
            <person name="Wurch L.L."/>
        </authorList>
    </citation>
    <scope>NUCLEOTIDE SEQUENCE</scope>
</reference>
<dbReference type="HOGENOM" id="CLU_2392673_0_0_1"/>
<dbReference type="PaxDb" id="2903-EOD20819"/>
<feature type="region of interest" description="Disordered" evidence="1">
    <location>
        <begin position="50"/>
        <end position="94"/>
    </location>
</feature>
<evidence type="ECO:0000313" key="3">
    <source>
        <dbReference type="Proteomes" id="UP000013827"/>
    </source>
</evidence>
<feature type="compositionally biased region" description="Low complexity" evidence="1">
    <location>
        <begin position="61"/>
        <end position="78"/>
    </location>
</feature>
<dbReference type="RefSeq" id="XP_005773248.1">
    <property type="nucleotide sequence ID" value="XM_005773191.1"/>
</dbReference>
<feature type="region of interest" description="Disordered" evidence="1">
    <location>
        <begin position="1"/>
        <end position="31"/>
    </location>
</feature>
<name>A0A0D3JBD4_EMIH1</name>
<dbReference type="Proteomes" id="UP000013827">
    <property type="component" value="Unassembled WGS sequence"/>
</dbReference>
<evidence type="ECO:0000256" key="1">
    <source>
        <dbReference type="SAM" id="MobiDB-lite"/>
    </source>
</evidence>
<accession>A0A0D3JBD4</accession>
<dbReference type="KEGG" id="ehx:EMIHUDRAFT_368999"/>
<dbReference type="GeneID" id="17266374"/>
<protein>
    <submittedName>
        <fullName evidence="2">Uncharacterized protein</fullName>
    </submittedName>
</protein>
<keyword evidence="3" id="KW-1185">Reference proteome</keyword>
<organism evidence="2 3">
    <name type="scientific">Emiliania huxleyi (strain CCMP1516)</name>
    <dbReference type="NCBI Taxonomy" id="280463"/>
    <lineage>
        <taxon>Eukaryota</taxon>
        <taxon>Haptista</taxon>
        <taxon>Haptophyta</taxon>
        <taxon>Prymnesiophyceae</taxon>
        <taxon>Isochrysidales</taxon>
        <taxon>Noelaerhabdaceae</taxon>
        <taxon>Emiliania</taxon>
    </lineage>
</organism>
<evidence type="ECO:0000313" key="2">
    <source>
        <dbReference type="EnsemblProtists" id="EOD20819"/>
    </source>
</evidence>
<proteinExistence type="predicted"/>
<reference evidence="2" key="2">
    <citation type="submission" date="2024-10" db="UniProtKB">
        <authorList>
            <consortium name="EnsemblProtists"/>
        </authorList>
    </citation>
    <scope>IDENTIFICATION</scope>
</reference>
<feature type="compositionally biased region" description="Pro residues" evidence="1">
    <location>
        <begin position="1"/>
        <end position="12"/>
    </location>
</feature>